<dbReference type="Proteomes" id="UP000663651">
    <property type="component" value="Chromosome"/>
</dbReference>
<keyword evidence="4" id="KW-1185">Reference proteome</keyword>
<dbReference type="PANTHER" id="PTHR33376">
    <property type="match status" value="1"/>
</dbReference>
<evidence type="ECO:0000313" key="4">
    <source>
        <dbReference type="Proteomes" id="UP000663651"/>
    </source>
</evidence>
<feature type="signal peptide" evidence="2">
    <location>
        <begin position="1"/>
        <end position="25"/>
    </location>
</feature>
<gene>
    <name evidence="3" type="ORF">JZM60_10750</name>
</gene>
<keyword evidence="1 2" id="KW-0732">Signal</keyword>
<dbReference type="PANTHER" id="PTHR33376:SF15">
    <property type="entry name" value="BLL6794 PROTEIN"/>
    <property type="match status" value="1"/>
</dbReference>
<evidence type="ECO:0000256" key="2">
    <source>
        <dbReference type="SAM" id="SignalP"/>
    </source>
</evidence>
<dbReference type="CDD" id="cd13665">
    <property type="entry name" value="PBP2_TRAP_Dctp3_4"/>
    <property type="match status" value="1"/>
</dbReference>
<organism evidence="3 4">
    <name type="scientific">Geobacter benzoatilyticus</name>
    <dbReference type="NCBI Taxonomy" id="2815309"/>
    <lineage>
        <taxon>Bacteria</taxon>
        <taxon>Pseudomonadati</taxon>
        <taxon>Thermodesulfobacteriota</taxon>
        <taxon>Desulfuromonadia</taxon>
        <taxon>Geobacterales</taxon>
        <taxon>Geobacteraceae</taxon>
        <taxon>Geobacter</taxon>
    </lineage>
</organism>
<dbReference type="SUPFAM" id="SSF53850">
    <property type="entry name" value="Periplasmic binding protein-like II"/>
    <property type="match status" value="1"/>
</dbReference>
<accession>A0ABX7Q7P0</accession>
<sequence>MKRLHLLTLSLIICVIVLASGAAHAASVIKLTYANFPPAATFPCVQMERWAKEVEKRTGGKVKVQTFPGGTLLNAKNIFEGVTSGIADIGNFAMSYQPGRFPVSEAVDLPFGFTSSRVASLVLYDLIEKYKPREFDKVKVLTVFTCPPTNFMTKAPVKRLADLKGMELRVAGTSAEVAKRLGAVPVAMPQSETPEAIQKGIVKGMISSLEILQDLKFASYTPYATIANLPVVSFAVVMNKAKWNSLPADVKRALDGLSREQAAWTGEYVDRHVRDSLAWSKNNYRHQVFTLPAEDQQRVNQLLSPMIDNYVKKVSAQGLNGKQIVADVQVFKKKYEKR</sequence>
<proteinExistence type="predicted"/>
<dbReference type="InterPro" id="IPR018389">
    <property type="entry name" value="DctP_fam"/>
</dbReference>
<protein>
    <submittedName>
        <fullName evidence="3">TRAP transporter substrate-binding protein</fullName>
    </submittedName>
</protein>
<evidence type="ECO:0000313" key="3">
    <source>
        <dbReference type="EMBL" id="QSV47399.1"/>
    </source>
</evidence>
<reference evidence="3 4" key="1">
    <citation type="submission" date="2021-03" db="EMBL/GenBank/DDBJ databases">
        <title>Geobacter metallireducens gen. nov. sp. nov., a microorganism capable of coupling the complete oxidation of organic compounds to the reduction of iron and other metals.</title>
        <authorList>
            <person name="Li Y."/>
        </authorList>
    </citation>
    <scope>NUCLEOTIDE SEQUENCE [LARGE SCALE GENOMIC DNA]</scope>
    <source>
        <strain evidence="3 4">Jerry-YX</strain>
    </source>
</reference>
<dbReference type="Pfam" id="PF03480">
    <property type="entry name" value="DctP"/>
    <property type="match status" value="1"/>
</dbReference>
<dbReference type="EMBL" id="CP071382">
    <property type="protein sequence ID" value="QSV47399.1"/>
    <property type="molecule type" value="Genomic_DNA"/>
</dbReference>
<name>A0ABX7Q7P0_9BACT</name>
<dbReference type="NCBIfam" id="NF037995">
    <property type="entry name" value="TRAP_S1"/>
    <property type="match status" value="1"/>
</dbReference>
<feature type="chain" id="PRO_5046169792" evidence="2">
    <location>
        <begin position="26"/>
        <end position="338"/>
    </location>
</feature>
<evidence type="ECO:0000256" key="1">
    <source>
        <dbReference type="ARBA" id="ARBA00022729"/>
    </source>
</evidence>
<dbReference type="Gene3D" id="3.40.190.170">
    <property type="entry name" value="Bacterial extracellular solute-binding protein, family 7"/>
    <property type="match status" value="1"/>
</dbReference>
<dbReference type="InterPro" id="IPR038404">
    <property type="entry name" value="TRAP_DctP_sf"/>
</dbReference>